<dbReference type="InterPro" id="IPR001126">
    <property type="entry name" value="UmuC"/>
</dbReference>
<dbReference type="FunFam" id="3.40.1170.60:FF:000001">
    <property type="entry name" value="DNA polymerase IV"/>
    <property type="match status" value="1"/>
</dbReference>
<comment type="subunit">
    <text evidence="3 17">Monomer.</text>
</comment>
<comment type="catalytic activity">
    <reaction evidence="16 17">
        <text>DNA(n) + a 2'-deoxyribonucleoside 5'-triphosphate = DNA(n+1) + diphosphate</text>
        <dbReference type="Rhea" id="RHEA:22508"/>
        <dbReference type="Rhea" id="RHEA-COMP:17339"/>
        <dbReference type="Rhea" id="RHEA-COMP:17340"/>
        <dbReference type="ChEBI" id="CHEBI:33019"/>
        <dbReference type="ChEBI" id="CHEBI:61560"/>
        <dbReference type="ChEBI" id="CHEBI:173112"/>
        <dbReference type="EC" id="2.7.7.7"/>
    </reaction>
</comment>
<dbReference type="GO" id="GO:0000287">
    <property type="term" value="F:magnesium ion binding"/>
    <property type="evidence" value="ECO:0007669"/>
    <property type="project" value="UniProtKB-UniRule"/>
</dbReference>
<evidence type="ECO:0000256" key="1">
    <source>
        <dbReference type="ARBA" id="ARBA00004496"/>
    </source>
</evidence>
<evidence type="ECO:0000256" key="11">
    <source>
        <dbReference type="ARBA" id="ARBA00022842"/>
    </source>
</evidence>
<proteinExistence type="inferred from homology"/>
<dbReference type="Proteomes" id="UP000233293">
    <property type="component" value="Unassembled WGS sequence"/>
</dbReference>
<evidence type="ECO:0000256" key="4">
    <source>
        <dbReference type="ARBA" id="ARBA00022457"/>
    </source>
</evidence>
<keyword evidence="13 17" id="KW-0238">DNA-binding</keyword>
<evidence type="ECO:0000256" key="14">
    <source>
        <dbReference type="ARBA" id="ARBA00023204"/>
    </source>
</evidence>
<dbReference type="Pfam" id="PF00817">
    <property type="entry name" value="IMS"/>
    <property type="match status" value="1"/>
</dbReference>
<comment type="similarity">
    <text evidence="2 17">Belongs to the DNA polymerase type-Y family.</text>
</comment>
<dbReference type="GO" id="GO:0003684">
    <property type="term" value="F:damaged DNA binding"/>
    <property type="evidence" value="ECO:0007669"/>
    <property type="project" value="InterPro"/>
</dbReference>
<keyword evidence="5 17" id="KW-0963">Cytoplasm</keyword>
<evidence type="ECO:0000256" key="7">
    <source>
        <dbReference type="ARBA" id="ARBA00022695"/>
    </source>
</evidence>
<dbReference type="SUPFAM" id="SSF100879">
    <property type="entry name" value="Lesion bypass DNA polymerase (Y-family), little finger domain"/>
    <property type="match status" value="1"/>
</dbReference>
<dbReference type="SUPFAM" id="SSF56672">
    <property type="entry name" value="DNA/RNA polymerases"/>
    <property type="match status" value="1"/>
</dbReference>
<feature type="domain" description="UmuC" evidence="18">
    <location>
        <begin position="38"/>
        <end position="219"/>
    </location>
</feature>
<evidence type="ECO:0000256" key="3">
    <source>
        <dbReference type="ARBA" id="ARBA00011245"/>
    </source>
</evidence>
<dbReference type="PROSITE" id="PS50173">
    <property type="entry name" value="UMUC"/>
    <property type="match status" value="1"/>
</dbReference>
<sequence>MPSLCRDCARPAEDDRSVCPHCGSGRMLSHPELFDLSIAHIDCDAFYASVEKRDNPGLRDLPVIVGHPGGRGVVTTACYVARKFGPRSAMPMFKALALCPDAVVIPPDMAKYKKVSAAIRALFAKATPLIEPVSLDEAYLDLSDGVRLIDRTPAVLLVRLARAIERDVGVNVSVGLSYNKSLAKLASDRDKPRGFAVIGRAEARHVLSELPVTAIHGIGKATARRMAEAGITRVEQLQSLPEAALVARFGKFGRALSHLVQGDDPRQIVADRPCKSVSTETTFSRDLSALPPLAKALEVLAFALEKRLKRAGLAGETVVLKLKTADFQSLSRQSRLSYPTQRADVLREHAMHLLEREADGRAFRLIGIGVDHLAPAESADPPDLFGARRFG</sequence>
<dbReference type="PANTHER" id="PTHR11076">
    <property type="entry name" value="DNA REPAIR POLYMERASE UMUC / TRANSFERASE FAMILY MEMBER"/>
    <property type="match status" value="1"/>
</dbReference>
<dbReference type="InterPro" id="IPR043128">
    <property type="entry name" value="Rev_trsase/Diguanyl_cyclase"/>
</dbReference>
<dbReference type="PANTHER" id="PTHR11076:SF33">
    <property type="entry name" value="DNA POLYMERASE KAPPA"/>
    <property type="match status" value="1"/>
</dbReference>
<keyword evidence="8 17" id="KW-0235">DNA replication</keyword>
<evidence type="ECO:0000256" key="8">
    <source>
        <dbReference type="ARBA" id="ARBA00022705"/>
    </source>
</evidence>
<dbReference type="OrthoDB" id="9808813at2"/>
<dbReference type="NCBIfam" id="NF002677">
    <property type="entry name" value="PRK02406.1"/>
    <property type="match status" value="1"/>
</dbReference>
<evidence type="ECO:0000259" key="18">
    <source>
        <dbReference type="PROSITE" id="PS50173"/>
    </source>
</evidence>
<accession>A0A2N3PM38</accession>
<dbReference type="GO" id="GO:0006281">
    <property type="term" value="P:DNA repair"/>
    <property type="evidence" value="ECO:0007669"/>
    <property type="project" value="UniProtKB-UniRule"/>
</dbReference>
<keyword evidence="11 17" id="KW-0460">Magnesium</keyword>
<evidence type="ECO:0000256" key="15">
    <source>
        <dbReference type="ARBA" id="ARBA00025589"/>
    </source>
</evidence>
<dbReference type="AlphaFoldDB" id="A0A2N3PM38"/>
<evidence type="ECO:0000256" key="17">
    <source>
        <dbReference type="HAMAP-Rule" id="MF_01113"/>
    </source>
</evidence>
<keyword evidence="10 17" id="KW-0227">DNA damage</keyword>
<evidence type="ECO:0000256" key="2">
    <source>
        <dbReference type="ARBA" id="ARBA00010945"/>
    </source>
</evidence>
<dbReference type="GO" id="GO:0005829">
    <property type="term" value="C:cytosol"/>
    <property type="evidence" value="ECO:0007669"/>
    <property type="project" value="TreeGrafter"/>
</dbReference>
<protein>
    <recommendedName>
        <fullName evidence="17">DNA polymerase IV</fullName>
        <shortName evidence="17">Pol IV</shortName>
        <ecNumber evidence="17">2.7.7.7</ecNumber>
    </recommendedName>
</protein>
<dbReference type="InterPro" id="IPR022880">
    <property type="entry name" value="DNApol_IV"/>
</dbReference>
<evidence type="ECO:0000256" key="9">
    <source>
        <dbReference type="ARBA" id="ARBA00022723"/>
    </source>
</evidence>
<dbReference type="Gene3D" id="3.40.1170.60">
    <property type="match status" value="1"/>
</dbReference>
<feature type="binding site" evidence="17">
    <location>
        <position position="136"/>
    </location>
    <ligand>
        <name>Mg(2+)</name>
        <dbReference type="ChEBI" id="CHEBI:18420"/>
    </ligand>
</feature>
<comment type="function">
    <text evidence="15 17">Poorly processive, error-prone DNA polymerase involved in untargeted mutagenesis. Copies undamaged DNA at stalled replication forks, which arise in vivo from mismatched or misaligned primer ends. These misaligned primers can be extended by PolIV. Exhibits no 3'-5' exonuclease (proofreading) activity. May be involved in translesional synthesis, in conjunction with the beta clamp from PolIII.</text>
</comment>
<dbReference type="CDD" id="cd03586">
    <property type="entry name" value="PolY_Pol_IV_kappa"/>
    <property type="match status" value="1"/>
</dbReference>
<comment type="cofactor">
    <cofactor evidence="17">
        <name>Mg(2+)</name>
        <dbReference type="ChEBI" id="CHEBI:18420"/>
    </cofactor>
    <text evidence="17">Binds 2 magnesium ions per subunit.</text>
</comment>
<dbReference type="Gene3D" id="3.30.70.270">
    <property type="match status" value="1"/>
</dbReference>
<keyword evidence="20" id="KW-1185">Reference proteome</keyword>
<dbReference type="GO" id="GO:0003887">
    <property type="term" value="F:DNA-directed DNA polymerase activity"/>
    <property type="evidence" value="ECO:0007669"/>
    <property type="project" value="UniProtKB-UniRule"/>
</dbReference>
<evidence type="ECO:0000256" key="12">
    <source>
        <dbReference type="ARBA" id="ARBA00022932"/>
    </source>
</evidence>
<comment type="subcellular location">
    <subcellularLocation>
        <location evidence="1 17">Cytoplasm</location>
    </subcellularLocation>
</comment>
<dbReference type="InterPro" id="IPR043502">
    <property type="entry name" value="DNA/RNA_pol_sf"/>
</dbReference>
<dbReference type="Gene3D" id="3.30.1490.100">
    <property type="entry name" value="DNA polymerase, Y-family, little finger domain"/>
    <property type="match status" value="1"/>
</dbReference>
<dbReference type="Pfam" id="PF11799">
    <property type="entry name" value="IMS_C"/>
    <property type="match status" value="1"/>
</dbReference>
<dbReference type="NCBIfam" id="NF002751">
    <property type="entry name" value="PRK02794.1"/>
    <property type="match status" value="1"/>
</dbReference>
<keyword evidence="14 17" id="KW-0234">DNA repair</keyword>
<comment type="caution">
    <text evidence="19">The sequence shown here is derived from an EMBL/GenBank/DDBJ whole genome shotgun (WGS) entry which is preliminary data.</text>
</comment>
<dbReference type="InterPro" id="IPR017961">
    <property type="entry name" value="DNA_pol_Y-fam_little_finger"/>
</dbReference>
<evidence type="ECO:0000256" key="6">
    <source>
        <dbReference type="ARBA" id="ARBA00022679"/>
    </source>
</evidence>
<keyword evidence="7 17" id="KW-0548">Nucleotidyltransferase</keyword>
<dbReference type="HAMAP" id="MF_01113">
    <property type="entry name" value="DNApol_IV"/>
    <property type="match status" value="1"/>
</dbReference>
<dbReference type="EC" id="2.7.7.7" evidence="17"/>
<evidence type="ECO:0000256" key="13">
    <source>
        <dbReference type="ARBA" id="ARBA00023125"/>
    </source>
</evidence>
<name>A0A2N3PM38_9PROT</name>
<organism evidence="19 20">
    <name type="scientific">Telmatospirillum siberiense</name>
    <dbReference type="NCBI Taxonomy" id="382514"/>
    <lineage>
        <taxon>Bacteria</taxon>
        <taxon>Pseudomonadati</taxon>
        <taxon>Pseudomonadota</taxon>
        <taxon>Alphaproteobacteria</taxon>
        <taxon>Rhodospirillales</taxon>
        <taxon>Rhodospirillaceae</taxon>
        <taxon>Telmatospirillum</taxon>
    </lineage>
</organism>
<gene>
    <name evidence="17" type="primary">dinB</name>
    <name evidence="19" type="ORF">CWS72_26740</name>
</gene>
<dbReference type="GO" id="GO:0006261">
    <property type="term" value="P:DNA-templated DNA replication"/>
    <property type="evidence" value="ECO:0007669"/>
    <property type="project" value="UniProtKB-UniRule"/>
</dbReference>
<dbReference type="RefSeq" id="WP_101253718.1">
    <property type="nucleotide sequence ID" value="NZ_PIUM01000059.1"/>
</dbReference>
<feature type="binding site" evidence="17">
    <location>
        <position position="42"/>
    </location>
    <ligand>
        <name>Mg(2+)</name>
        <dbReference type="ChEBI" id="CHEBI:18420"/>
    </ligand>
</feature>
<reference evidence="20" key="1">
    <citation type="submission" date="2017-12" db="EMBL/GenBank/DDBJ databases">
        <title>Draft genome sequence of Telmatospirillum siberiense 26-4b1T, an acidotolerant peatland alphaproteobacterium potentially involved in sulfur cycling.</title>
        <authorList>
            <person name="Hausmann B."/>
            <person name="Pjevac P."/>
            <person name="Schreck K."/>
            <person name="Herbold C.W."/>
            <person name="Daims H."/>
            <person name="Wagner M."/>
            <person name="Pester M."/>
            <person name="Loy A."/>
        </authorList>
    </citation>
    <scope>NUCLEOTIDE SEQUENCE [LARGE SCALE GENOMIC DNA]</scope>
    <source>
        <strain evidence="20">26-4b1</strain>
    </source>
</reference>
<keyword evidence="12 17" id="KW-0239">DNA-directed DNA polymerase</keyword>
<dbReference type="InterPro" id="IPR036775">
    <property type="entry name" value="DNA_pol_Y-fam_lit_finger_sf"/>
</dbReference>
<keyword evidence="4 17" id="KW-0515">Mutator protein</keyword>
<dbReference type="InterPro" id="IPR050116">
    <property type="entry name" value="DNA_polymerase-Y"/>
</dbReference>
<evidence type="ECO:0000256" key="5">
    <source>
        <dbReference type="ARBA" id="ARBA00022490"/>
    </source>
</evidence>
<dbReference type="GO" id="GO:0009432">
    <property type="term" value="P:SOS response"/>
    <property type="evidence" value="ECO:0007669"/>
    <property type="project" value="TreeGrafter"/>
</dbReference>
<evidence type="ECO:0000256" key="16">
    <source>
        <dbReference type="ARBA" id="ARBA00049244"/>
    </source>
</evidence>
<dbReference type="EMBL" id="PIUM01000059">
    <property type="protein sequence ID" value="PKU21450.1"/>
    <property type="molecule type" value="Genomic_DNA"/>
</dbReference>
<keyword evidence="9 17" id="KW-0479">Metal-binding</keyword>
<evidence type="ECO:0000313" key="20">
    <source>
        <dbReference type="Proteomes" id="UP000233293"/>
    </source>
</evidence>
<evidence type="ECO:0000313" key="19">
    <source>
        <dbReference type="EMBL" id="PKU21450.1"/>
    </source>
</evidence>
<keyword evidence="6 17" id="KW-0808">Transferase</keyword>
<dbReference type="GO" id="GO:0042276">
    <property type="term" value="P:error-prone translesion synthesis"/>
    <property type="evidence" value="ECO:0007669"/>
    <property type="project" value="TreeGrafter"/>
</dbReference>
<feature type="site" description="Substrate discrimination" evidence="17">
    <location>
        <position position="47"/>
    </location>
</feature>
<feature type="active site" evidence="17">
    <location>
        <position position="137"/>
    </location>
</feature>
<dbReference type="Gene3D" id="1.10.150.20">
    <property type="entry name" value="5' to 3' exonuclease, C-terminal subdomain"/>
    <property type="match status" value="1"/>
</dbReference>
<evidence type="ECO:0000256" key="10">
    <source>
        <dbReference type="ARBA" id="ARBA00022763"/>
    </source>
</evidence>
<dbReference type="FunFam" id="3.30.1490.100:FF:000004">
    <property type="entry name" value="DNA polymerase IV"/>
    <property type="match status" value="1"/>
</dbReference>